<keyword evidence="2" id="KW-1133">Transmembrane helix</keyword>
<feature type="region of interest" description="Disordered" evidence="1">
    <location>
        <begin position="680"/>
        <end position="783"/>
    </location>
</feature>
<dbReference type="Gene3D" id="3.40.50.1820">
    <property type="entry name" value="alpha/beta hydrolase"/>
    <property type="match status" value="1"/>
</dbReference>
<accession>A0ABU5MP35</accession>
<evidence type="ECO:0000313" key="5">
    <source>
        <dbReference type="Proteomes" id="UP000257886"/>
    </source>
</evidence>
<comment type="caution">
    <text evidence="4">The sequence shown here is derived from an EMBL/GenBank/DDBJ whole genome shotgun (WGS) entry which is preliminary data.</text>
</comment>
<proteinExistence type="predicted"/>
<feature type="compositionally biased region" description="Low complexity" evidence="1">
    <location>
        <begin position="766"/>
        <end position="779"/>
    </location>
</feature>
<dbReference type="Pfam" id="PF08428">
    <property type="entry name" value="Rib"/>
    <property type="match status" value="3"/>
</dbReference>
<dbReference type="InterPro" id="IPR029058">
    <property type="entry name" value="AB_hydrolase_fold"/>
</dbReference>
<dbReference type="InterPro" id="IPR059115">
    <property type="entry name" value="Rib"/>
</dbReference>
<evidence type="ECO:0000256" key="1">
    <source>
        <dbReference type="SAM" id="MobiDB-lite"/>
    </source>
</evidence>
<feature type="transmembrane region" description="Helical" evidence="2">
    <location>
        <begin position="958"/>
        <end position="978"/>
    </location>
</feature>
<name>A0ABU5MP35_9BIFI</name>
<feature type="domain" description="Rib" evidence="3">
    <location>
        <begin position="603"/>
        <end position="671"/>
    </location>
</feature>
<evidence type="ECO:0000259" key="3">
    <source>
        <dbReference type="Pfam" id="PF08428"/>
    </source>
</evidence>
<sequence length="985" mass="108608">MRKVSTIRTISGIVLTFGLVFSSLLGIPALTSTAIASETLPSTTPLTAQTAHDISTGRIRLENGQIDQLLYGKPALDPNEDSDGDGLKNSEELYTYTKDGRTYYGYKSHPLIKDTDGDGLDDKDDKNPRRWDISPRDMALFMELAYREDNYVNKVLDDKHELTEIYKDRNEYKLMHNELAPYWKVKKTYHESDGFDAVLFENVNPEYPFIEQNGVQVLGIRGTQGAKDASLDLKLFFGGEISQATTTEKLMDELNNNHLVSNLYVTGHSLGGYLTERALVYAKRKNYDWFTKAYTFNAPKIKGSVFRPSMKKRAEELNELTKKGYAEHYATKKDTLISFIGHVDGAKIIDTGNNGHSSRNFLDKKMDNQLGFTVGNRKQIDGTGTVNPGVTKVKETPKPAEVKPYEETYKPEVKEILLANNEPSPSDFKDALANAKDLPQGATFEDVTNRDLINISKAGDYTGKLKIKINGTKTIEKGFTIRVVNMPEVTVKSDTNLRFELNSTFPNDFDAKKYLDGVPSNAKVSLLNTPNMNTKGVQDITVKVSFVNGTKRTVKIPVKIYEATPWADLTPAQESIPWAELTPAKEVTPGKTITPIPNVTAVEGKKVEVKKDTTINADFDFKPYLQGLPKNSTVKIIAQPNTTKIGDTTLVVEVKFASGAKRKVALKAHVVKIIPATPLTPARKATPTPAPQPEPNIPTPPQPQPQPQPQPHPQPEHPQTPVPPTPNPNPEPANPTNNTTPQTHQTHQTHQSTPNAESHKQPSETNSPQAPNANNNSPSKSFVEINNNTESLTNQKQAPESTEVPEAPKSIADLLPELTNTLTVGNNNIAYAGKNNQITVSLNTTAEFMRKLQLNKAVKAYAYIYSSPKLLYSVNGTKHVTVRINKQGKAIFDAIIPQEYSGNHTIVLIDENGKQVAWTNVLVKKNESLQNNSSSGIVSSQTHSASVNNKLPNTGIQVIPAVFSTALMLFVCAIITAARKSHLTK</sequence>
<feature type="compositionally biased region" description="Pro residues" evidence="1">
    <location>
        <begin position="688"/>
        <end position="733"/>
    </location>
</feature>
<feature type="domain" description="Rib" evidence="3">
    <location>
        <begin position="407"/>
        <end position="468"/>
    </location>
</feature>
<gene>
    <name evidence="4" type="ORF">CG393_000155</name>
</gene>
<keyword evidence="2" id="KW-0812">Transmembrane</keyword>
<evidence type="ECO:0000256" key="2">
    <source>
        <dbReference type="SAM" id="Phobius"/>
    </source>
</evidence>
<feature type="domain" description="Rib" evidence="3">
    <location>
        <begin position="506"/>
        <end position="560"/>
    </location>
</feature>
<evidence type="ECO:0000313" key="4">
    <source>
        <dbReference type="EMBL" id="MDZ7544118.1"/>
    </source>
</evidence>
<dbReference type="EMBL" id="NNRR02000001">
    <property type="protein sequence ID" value="MDZ7544118.1"/>
    <property type="molecule type" value="Genomic_DNA"/>
</dbReference>
<feature type="compositionally biased region" description="Low complexity" evidence="1">
    <location>
        <begin position="734"/>
        <end position="755"/>
    </location>
</feature>
<reference evidence="4 5" key="1">
    <citation type="journal article" date="2021" name="Microb. Ecol.">
        <title>A Generalist Lifestyle Allows Rare Gardnerella spp. to Persist at Low Levels in the Vaginal Microbiome.</title>
        <authorList>
            <person name="Khan S."/>
            <person name="Vancuren S.J."/>
            <person name="Hill J.E."/>
        </authorList>
    </citation>
    <scope>NUCLEOTIDE SEQUENCE [LARGE SCALE GENOMIC DNA]</scope>
    <source>
        <strain evidence="4 5">GH020</strain>
    </source>
</reference>
<dbReference type="SUPFAM" id="SSF53474">
    <property type="entry name" value="alpha/beta-Hydrolases"/>
    <property type="match status" value="1"/>
</dbReference>
<protein>
    <submittedName>
        <fullName evidence="4">Rib/alpha-like domain-containing protein</fullName>
    </submittedName>
</protein>
<dbReference type="Proteomes" id="UP000257886">
    <property type="component" value="Unassembled WGS sequence"/>
</dbReference>
<organism evidence="4 5">
    <name type="scientific">Gardnerella piotii</name>
    <dbReference type="NCBI Taxonomy" id="2792977"/>
    <lineage>
        <taxon>Bacteria</taxon>
        <taxon>Bacillati</taxon>
        <taxon>Actinomycetota</taxon>
        <taxon>Actinomycetes</taxon>
        <taxon>Bifidobacteriales</taxon>
        <taxon>Bifidobacteriaceae</taxon>
        <taxon>Gardnerella</taxon>
    </lineage>
</organism>
<keyword evidence="2" id="KW-0472">Membrane</keyword>
<dbReference type="RefSeq" id="WP_116438062.1">
    <property type="nucleotide sequence ID" value="NZ_NNRR02000001.1"/>
</dbReference>
<keyword evidence="5" id="KW-1185">Reference proteome</keyword>